<keyword evidence="5" id="KW-1185">Reference proteome</keyword>
<sequence>MGVLTVKVIKATNLADKDFVGKTDPYVEITLEQDNMIRDKDYGMQKTSTKKGERNPVWDEEFTFNIPTLNNMELSLKVFDDDVGSRDDKCGKCKIHLEKEGLTRSPKRIERTIDRNLLRKNGMLVVEISYSE</sequence>
<organism evidence="4 5">
    <name type="scientific">Fragilariopsis cylindrus CCMP1102</name>
    <dbReference type="NCBI Taxonomy" id="635003"/>
    <lineage>
        <taxon>Eukaryota</taxon>
        <taxon>Sar</taxon>
        <taxon>Stramenopiles</taxon>
        <taxon>Ochrophyta</taxon>
        <taxon>Bacillariophyta</taxon>
        <taxon>Bacillariophyceae</taxon>
        <taxon>Bacillariophycidae</taxon>
        <taxon>Bacillariales</taxon>
        <taxon>Bacillariaceae</taxon>
        <taxon>Fragilariopsis</taxon>
    </lineage>
</organism>
<dbReference type="Gene3D" id="2.60.40.150">
    <property type="entry name" value="C2 domain"/>
    <property type="match status" value="1"/>
</dbReference>
<dbReference type="InterPro" id="IPR035892">
    <property type="entry name" value="C2_domain_sf"/>
</dbReference>
<accession>A0A1E7F8F7</accession>
<evidence type="ECO:0000256" key="1">
    <source>
        <dbReference type="ARBA" id="ARBA00022723"/>
    </source>
</evidence>
<proteinExistence type="predicted"/>
<evidence type="ECO:0000259" key="3">
    <source>
        <dbReference type="PROSITE" id="PS50004"/>
    </source>
</evidence>
<dbReference type="SMART" id="SM00239">
    <property type="entry name" value="C2"/>
    <property type="match status" value="1"/>
</dbReference>
<dbReference type="Pfam" id="PF00168">
    <property type="entry name" value="C2"/>
    <property type="match status" value="1"/>
</dbReference>
<dbReference type="GO" id="GO:0016020">
    <property type="term" value="C:membrane"/>
    <property type="evidence" value="ECO:0007669"/>
    <property type="project" value="TreeGrafter"/>
</dbReference>
<name>A0A1E7F8F7_9STRA</name>
<dbReference type="GO" id="GO:0005509">
    <property type="term" value="F:calcium ion binding"/>
    <property type="evidence" value="ECO:0007669"/>
    <property type="project" value="TreeGrafter"/>
</dbReference>
<dbReference type="EMBL" id="KV784360">
    <property type="protein sequence ID" value="OEU14436.1"/>
    <property type="molecule type" value="Genomic_DNA"/>
</dbReference>
<dbReference type="InterPro" id="IPR000008">
    <property type="entry name" value="C2_dom"/>
</dbReference>
<evidence type="ECO:0000313" key="4">
    <source>
        <dbReference type="EMBL" id="OEU14436.1"/>
    </source>
</evidence>
<dbReference type="PANTHER" id="PTHR45911:SF4">
    <property type="entry name" value="MULTIPLE C2 AND TRANSMEMBRANE DOMAIN-CONTAINING PROTEIN"/>
    <property type="match status" value="1"/>
</dbReference>
<dbReference type="AlphaFoldDB" id="A0A1E7F8F7"/>
<reference evidence="4 5" key="1">
    <citation type="submission" date="2016-09" db="EMBL/GenBank/DDBJ databases">
        <title>Extensive genetic diversity and differential bi-allelic expression allows diatom success in the polar Southern Ocean.</title>
        <authorList>
            <consortium name="DOE Joint Genome Institute"/>
            <person name="Mock T."/>
            <person name="Otillar R.P."/>
            <person name="Strauss J."/>
            <person name="Dupont C."/>
            <person name="Frickenhaus S."/>
            <person name="Maumus F."/>
            <person name="Mcmullan M."/>
            <person name="Sanges R."/>
            <person name="Schmutz J."/>
            <person name="Toseland A."/>
            <person name="Valas R."/>
            <person name="Veluchamy A."/>
            <person name="Ward B.J."/>
            <person name="Allen A."/>
            <person name="Barry K."/>
            <person name="Falciatore A."/>
            <person name="Ferrante M."/>
            <person name="Fortunato A.E."/>
            <person name="Gloeckner G."/>
            <person name="Gruber A."/>
            <person name="Hipkin R."/>
            <person name="Janech M."/>
            <person name="Kroth P."/>
            <person name="Leese F."/>
            <person name="Lindquist E."/>
            <person name="Lyon B.R."/>
            <person name="Martin J."/>
            <person name="Mayer C."/>
            <person name="Parker M."/>
            <person name="Quesneville H."/>
            <person name="Raymond J."/>
            <person name="Uhlig C."/>
            <person name="Valentin K.U."/>
            <person name="Worden A.Z."/>
            <person name="Armbrust E.V."/>
            <person name="Bowler C."/>
            <person name="Green B."/>
            <person name="Moulton V."/>
            <person name="Van Oosterhout C."/>
            <person name="Grigoriev I."/>
        </authorList>
    </citation>
    <scope>NUCLEOTIDE SEQUENCE [LARGE SCALE GENOMIC DNA]</scope>
    <source>
        <strain evidence="4 5">CCMP1102</strain>
    </source>
</reference>
<protein>
    <submittedName>
        <fullName evidence="4">C2-domain-containing protein</fullName>
    </submittedName>
</protein>
<dbReference type="SUPFAM" id="SSF49562">
    <property type="entry name" value="C2 domain (Calcium/lipid-binding domain, CaLB)"/>
    <property type="match status" value="1"/>
</dbReference>
<feature type="domain" description="C2" evidence="3">
    <location>
        <begin position="1"/>
        <end position="113"/>
    </location>
</feature>
<dbReference type="OrthoDB" id="40528at2759"/>
<evidence type="ECO:0000313" key="5">
    <source>
        <dbReference type="Proteomes" id="UP000095751"/>
    </source>
</evidence>
<gene>
    <name evidence="4" type="ORF">FRACYDRAFT_269584</name>
</gene>
<dbReference type="PROSITE" id="PS50004">
    <property type="entry name" value="C2"/>
    <property type="match status" value="1"/>
</dbReference>
<dbReference type="KEGG" id="fcy:FRACYDRAFT_269584"/>
<dbReference type="CDD" id="cd00030">
    <property type="entry name" value="C2"/>
    <property type="match status" value="1"/>
</dbReference>
<evidence type="ECO:0000256" key="2">
    <source>
        <dbReference type="ARBA" id="ARBA00022837"/>
    </source>
</evidence>
<keyword evidence="2" id="KW-0106">Calcium</keyword>
<dbReference type="InParanoid" id="A0A1E7F8F7"/>
<dbReference type="Proteomes" id="UP000095751">
    <property type="component" value="Unassembled WGS sequence"/>
</dbReference>
<keyword evidence="1" id="KW-0479">Metal-binding</keyword>
<dbReference type="PANTHER" id="PTHR45911">
    <property type="entry name" value="C2 DOMAIN-CONTAINING PROTEIN"/>
    <property type="match status" value="1"/>
</dbReference>